<keyword evidence="1" id="KW-0539">Nucleus</keyword>
<accession>A0AAD6ZR82</accession>
<keyword evidence="1" id="KW-0645">Protease</keyword>
<evidence type="ECO:0000313" key="4">
    <source>
        <dbReference type="Proteomes" id="UP001218218"/>
    </source>
</evidence>
<keyword evidence="4" id="KW-1185">Reference proteome</keyword>
<dbReference type="Pfam" id="PF03416">
    <property type="entry name" value="Peptidase_C54"/>
    <property type="match status" value="1"/>
</dbReference>
<dbReference type="EMBL" id="JARIHO010000032">
    <property type="protein sequence ID" value="KAJ7334877.1"/>
    <property type="molecule type" value="Genomic_DNA"/>
</dbReference>
<dbReference type="GO" id="GO:0005634">
    <property type="term" value="C:nucleus"/>
    <property type="evidence" value="ECO:0007669"/>
    <property type="project" value="UniProtKB-SubCell"/>
</dbReference>
<comment type="function">
    <text evidence="1">Required for selective autophagic degradation of the nucleus (nucleophagy) as well as for mitophagy which contributes to regulate mitochondrial quantity and quality by eliminating the mitochondria to a basal level to fulfill cellular energy requirements and preventing excess ROS production.</text>
</comment>
<dbReference type="GO" id="GO:0005737">
    <property type="term" value="C:cytoplasm"/>
    <property type="evidence" value="ECO:0007669"/>
    <property type="project" value="UniProtKB-SubCell"/>
</dbReference>
<proteinExistence type="inferred from homology"/>
<protein>
    <recommendedName>
        <fullName evidence="1">Cysteine protease</fullName>
        <ecNumber evidence="1">3.4.22.-</ecNumber>
    </recommendedName>
</protein>
<evidence type="ECO:0000259" key="2">
    <source>
        <dbReference type="Pfam" id="PF03416"/>
    </source>
</evidence>
<gene>
    <name evidence="3" type="ORF">DFH08DRAFT_813912</name>
</gene>
<evidence type="ECO:0000313" key="3">
    <source>
        <dbReference type="EMBL" id="KAJ7334877.1"/>
    </source>
</evidence>
<feature type="domain" description="Peptidase C54 catalytic" evidence="2">
    <location>
        <begin position="214"/>
        <end position="320"/>
    </location>
</feature>
<name>A0AAD6ZR82_9AGAR</name>
<dbReference type="Proteomes" id="UP001218218">
    <property type="component" value="Unassembled WGS sequence"/>
</dbReference>
<dbReference type="EC" id="3.4.22.-" evidence="1"/>
<comment type="similarity">
    <text evidence="1">Belongs to the peptidase C54 family.</text>
</comment>
<comment type="subcellular location">
    <subcellularLocation>
        <location evidence="1">Nucleus</location>
    </subcellularLocation>
    <subcellularLocation>
        <location evidence="1">Cytoplasm</location>
    </subcellularLocation>
</comment>
<dbReference type="GO" id="GO:0019786">
    <property type="term" value="F:protein-phosphatidylethanolamide deconjugating activity"/>
    <property type="evidence" value="ECO:0007669"/>
    <property type="project" value="InterPro"/>
</dbReference>
<keyword evidence="1" id="KW-0378">Hydrolase</keyword>
<keyword evidence="1" id="KW-0963">Cytoplasm</keyword>
<evidence type="ECO:0000256" key="1">
    <source>
        <dbReference type="RuleBase" id="RU363115"/>
    </source>
</evidence>
<dbReference type="GO" id="GO:0008234">
    <property type="term" value="F:cysteine-type peptidase activity"/>
    <property type="evidence" value="ECO:0007669"/>
    <property type="project" value="InterPro"/>
</dbReference>
<dbReference type="AlphaFoldDB" id="A0AAD6ZR82"/>
<dbReference type="InterPro" id="IPR046792">
    <property type="entry name" value="Peptidase_C54_cat"/>
</dbReference>
<comment type="caution">
    <text evidence="3">The sequence shown here is derived from an EMBL/GenBank/DDBJ whole genome shotgun (WGS) entry which is preliminary data.</text>
</comment>
<sequence length="362" mass="39240">MHRPLVTPTAPDNFRRHLAHQNATPTEYALPQPACPSHHCVTPPSAPAPPRLRASDSASALCSPIVNKHHRPSFKFSKQSFPNNCVHITHPCAPACVRAATPVPSLAAALTPHPSRPVPTLLMCSLMPICLHPPLASACSLDAWNICKETNTQRGSTPCYSLTQTQHPPLCDAHVAHPAPQHTYVLHPATPTARTLYHRYVLLLLPELPLVTMSARKDVRMWFGLSAVAEALRMLVEAFPSCGLSVSITTHETLYQKGVFAVSHLPAFAPSSLSAVSISSLRHSSLSSHRSGSKRGEDSKRWGDCPLVLFLEIRLGLDAYTFPWPIGITQWIYGLAIGVSSVDDEVSIACEAVEGGTMLRAL</sequence>
<reference evidence="3" key="1">
    <citation type="submission" date="2023-03" db="EMBL/GenBank/DDBJ databases">
        <title>Massive genome expansion in bonnet fungi (Mycena s.s.) driven by repeated elements and novel gene families across ecological guilds.</title>
        <authorList>
            <consortium name="Lawrence Berkeley National Laboratory"/>
            <person name="Harder C.B."/>
            <person name="Miyauchi S."/>
            <person name="Viragh M."/>
            <person name="Kuo A."/>
            <person name="Thoen E."/>
            <person name="Andreopoulos B."/>
            <person name="Lu D."/>
            <person name="Skrede I."/>
            <person name="Drula E."/>
            <person name="Henrissat B."/>
            <person name="Morin E."/>
            <person name="Kohler A."/>
            <person name="Barry K."/>
            <person name="LaButti K."/>
            <person name="Morin E."/>
            <person name="Salamov A."/>
            <person name="Lipzen A."/>
            <person name="Mereny Z."/>
            <person name="Hegedus B."/>
            <person name="Baldrian P."/>
            <person name="Stursova M."/>
            <person name="Weitz H."/>
            <person name="Taylor A."/>
            <person name="Grigoriev I.V."/>
            <person name="Nagy L.G."/>
            <person name="Martin F."/>
            <person name="Kauserud H."/>
        </authorList>
    </citation>
    <scope>NUCLEOTIDE SEQUENCE</scope>
    <source>
        <strain evidence="3">CBHHK002</strain>
    </source>
</reference>
<organism evidence="3 4">
    <name type="scientific">Mycena albidolilacea</name>
    <dbReference type="NCBI Taxonomy" id="1033008"/>
    <lineage>
        <taxon>Eukaryota</taxon>
        <taxon>Fungi</taxon>
        <taxon>Dikarya</taxon>
        <taxon>Basidiomycota</taxon>
        <taxon>Agaricomycotina</taxon>
        <taxon>Agaricomycetes</taxon>
        <taxon>Agaricomycetidae</taxon>
        <taxon>Agaricales</taxon>
        <taxon>Marasmiineae</taxon>
        <taxon>Mycenaceae</taxon>
        <taxon>Mycena</taxon>
    </lineage>
</organism>
<dbReference type="GO" id="GO:0006508">
    <property type="term" value="P:proteolysis"/>
    <property type="evidence" value="ECO:0007669"/>
    <property type="project" value="UniProtKB-KW"/>
</dbReference>